<organism evidence="2 3">
    <name type="scientific">Obba rivulosa</name>
    <dbReference type="NCBI Taxonomy" id="1052685"/>
    <lineage>
        <taxon>Eukaryota</taxon>
        <taxon>Fungi</taxon>
        <taxon>Dikarya</taxon>
        <taxon>Basidiomycota</taxon>
        <taxon>Agaricomycotina</taxon>
        <taxon>Agaricomycetes</taxon>
        <taxon>Polyporales</taxon>
        <taxon>Gelatoporiaceae</taxon>
        <taxon>Obba</taxon>
    </lineage>
</organism>
<feature type="compositionally biased region" description="Polar residues" evidence="1">
    <location>
        <begin position="86"/>
        <end position="96"/>
    </location>
</feature>
<protein>
    <submittedName>
        <fullName evidence="2">Uncharacterized protein</fullName>
    </submittedName>
</protein>
<proteinExistence type="predicted"/>
<accession>A0A8E2DTI0</accession>
<sequence length="444" mass="46727">MANGGIHSVIHYIILAAAGHVAAPTFAVQSGEEMQPEGRSERRSRAAGMVSSPNLLGQDESRQASLAAYISSNTAGLRLRPPMPSVPSTLSPSASTDPVFLPPVLDDSYGPTPDPDLDDLELVSVENGNAVTEVRLALLASACAAAHPLQIREPPHVHTHVPLMHPPRPRAPHMSLSHLVLHSPSPFVGTPFDLSPRFEYPFPPAAASAPDVSLPAPPFPPFCVSASLSALSPASRAALSPASMRSHAHPKLPNSQPPVPPGLALKRRSVPAQAARPPLTRPRSSSHGRLPPAPEPDIARALDDLQRVRDIEAVQRARDIKAVLQRRFSDETVVDDEPESEREGEDKVAKEVVAEAGVPGAFLRAEGANVTFLGRTLRAVSDASVTDVDPTEAPGQLDGTPSRPRSRTASPTPSQPRSGTTSPARSRPRSGVASPVSTGSASLP</sequence>
<dbReference type="AlphaFoldDB" id="A0A8E2DTI0"/>
<dbReference type="EMBL" id="KV722336">
    <property type="protein sequence ID" value="OCH95367.1"/>
    <property type="molecule type" value="Genomic_DNA"/>
</dbReference>
<evidence type="ECO:0000313" key="2">
    <source>
        <dbReference type="EMBL" id="OCH95367.1"/>
    </source>
</evidence>
<feature type="compositionally biased region" description="Acidic residues" evidence="1">
    <location>
        <begin position="332"/>
        <end position="343"/>
    </location>
</feature>
<evidence type="ECO:0000256" key="1">
    <source>
        <dbReference type="SAM" id="MobiDB-lite"/>
    </source>
</evidence>
<gene>
    <name evidence="2" type="ORF">OBBRIDRAFT_883925</name>
</gene>
<keyword evidence="3" id="KW-1185">Reference proteome</keyword>
<dbReference type="Proteomes" id="UP000250043">
    <property type="component" value="Unassembled WGS sequence"/>
</dbReference>
<feature type="region of interest" description="Disordered" evidence="1">
    <location>
        <begin position="379"/>
        <end position="444"/>
    </location>
</feature>
<name>A0A8E2DTI0_9APHY</name>
<feature type="compositionally biased region" description="Polar residues" evidence="1">
    <location>
        <begin position="435"/>
        <end position="444"/>
    </location>
</feature>
<feature type="region of interest" description="Disordered" evidence="1">
    <location>
        <begin position="240"/>
        <end position="297"/>
    </location>
</feature>
<feature type="region of interest" description="Disordered" evidence="1">
    <location>
        <begin position="29"/>
        <end position="57"/>
    </location>
</feature>
<feature type="compositionally biased region" description="Polar residues" evidence="1">
    <location>
        <begin position="407"/>
        <end position="424"/>
    </location>
</feature>
<feature type="region of interest" description="Disordered" evidence="1">
    <location>
        <begin position="77"/>
        <end position="112"/>
    </location>
</feature>
<feature type="region of interest" description="Disordered" evidence="1">
    <location>
        <begin position="330"/>
        <end position="351"/>
    </location>
</feature>
<dbReference type="OrthoDB" id="3003645at2759"/>
<evidence type="ECO:0000313" key="3">
    <source>
        <dbReference type="Proteomes" id="UP000250043"/>
    </source>
</evidence>
<reference evidence="2 3" key="1">
    <citation type="submission" date="2016-07" db="EMBL/GenBank/DDBJ databases">
        <title>Draft genome of the white-rot fungus Obba rivulosa 3A-2.</title>
        <authorList>
            <consortium name="DOE Joint Genome Institute"/>
            <person name="Miettinen O."/>
            <person name="Riley R."/>
            <person name="Acob R."/>
            <person name="Barry K."/>
            <person name="Cullen D."/>
            <person name="De Vries R."/>
            <person name="Hainaut M."/>
            <person name="Hatakka A."/>
            <person name="Henrissat B."/>
            <person name="Hilden K."/>
            <person name="Kuo R."/>
            <person name="Labutti K."/>
            <person name="Lipzen A."/>
            <person name="Makela M.R."/>
            <person name="Sandor L."/>
            <person name="Spatafora J.W."/>
            <person name="Grigoriev I.V."/>
            <person name="Hibbett D.S."/>
        </authorList>
    </citation>
    <scope>NUCLEOTIDE SEQUENCE [LARGE SCALE GENOMIC DNA]</scope>
    <source>
        <strain evidence="2 3">3A-2</strain>
    </source>
</reference>